<dbReference type="EnsemblPlants" id="PGSC0003DMT400086253">
    <property type="protein sequence ID" value="PGSC0003DMT400086253"/>
    <property type="gene ID" value="PGSC0003DMG400035824"/>
</dbReference>
<reference evidence="4" key="1">
    <citation type="journal article" date="2011" name="Nature">
        <title>Genome sequence and analysis of the tuber crop potato.</title>
        <authorList>
            <consortium name="The Potato Genome Sequencing Consortium"/>
        </authorList>
    </citation>
    <scope>NUCLEOTIDE SEQUENCE [LARGE SCALE GENOMIC DNA]</scope>
    <source>
        <strain evidence="4">cv. DM1-3 516 R44</strain>
    </source>
</reference>
<evidence type="ECO:0000313" key="3">
    <source>
        <dbReference type="EnsemblPlants" id="PGSC0003DMT400086253"/>
    </source>
</evidence>
<dbReference type="Gramene" id="PGSC0003DMT400086253">
    <property type="protein sequence ID" value="PGSC0003DMT400086253"/>
    <property type="gene ID" value="PGSC0003DMG400035824"/>
</dbReference>
<sequence length="225" mass="24094">MIGSAIAANEIQTERNRKRRRDGHVPEEPTSTPLLIGLIKKSPVKKKIKRGFVKSKPVKGPGPLVQKPVEEKVLTREERIVEMEKQKGPSPLQSVFIQVYVLYSWKAVTSKVGEVASVPHQSGWTSIIDSPITVPATTVASPITAATNTTCSPNTTATGRTTSPIIAATTTTDVYSEAVVPFAAVIGKVVVLATAVIGKAVVIAAIVIGEAIVLDQYFVHKHKLN</sequence>
<keyword evidence="2" id="KW-1133">Transmembrane helix</keyword>
<accession>M1DBC4</accession>
<dbReference type="Proteomes" id="UP000011115">
    <property type="component" value="Unassembled WGS sequence"/>
</dbReference>
<dbReference type="InParanoid" id="M1DBC4"/>
<dbReference type="PaxDb" id="4113-PGSC0003DMT400086253"/>
<feature type="region of interest" description="Disordered" evidence="1">
    <location>
        <begin position="1"/>
        <end position="31"/>
    </location>
</feature>
<dbReference type="AlphaFoldDB" id="M1DBC4"/>
<feature type="transmembrane region" description="Helical" evidence="2">
    <location>
        <begin position="189"/>
        <end position="214"/>
    </location>
</feature>
<protein>
    <submittedName>
        <fullName evidence="3">Uncharacterized protein</fullName>
    </submittedName>
</protein>
<keyword evidence="4" id="KW-1185">Reference proteome</keyword>
<evidence type="ECO:0000313" key="4">
    <source>
        <dbReference type="Proteomes" id="UP000011115"/>
    </source>
</evidence>
<organism evidence="3 4">
    <name type="scientific">Solanum tuberosum</name>
    <name type="common">Potato</name>
    <dbReference type="NCBI Taxonomy" id="4113"/>
    <lineage>
        <taxon>Eukaryota</taxon>
        <taxon>Viridiplantae</taxon>
        <taxon>Streptophyta</taxon>
        <taxon>Embryophyta</taxon>
        <taxon>Tracheophyta</taxon>
        <taxon>Spermatophyta</taxon>
        <taxon>Magnoliopsida</taxon>
        <taxon>eudicotyledons</taxon>
        <taxon>Gunneridae</taxon>
        <taxon>Pentapetalae</taxon>
        <taxon>asterids</taxon>
        <taxon>lamiids</taxon>
        <taxon>Solanales</taxon>
        <taxon>Solanaceae</taxon>
        <taxon>Solanoideae</taxon>
        <taxon>Solaneae</taxon>
        <taxon>Solanum</taxon>
    </lineage>
</organism>
<name>M1DBC4_SOLTU</name>
<keyword evidence="2" id="KW-0812">Transmembrane</keyword>
<dbReference type="HOGENOM" id="CLU_1231706_0_0_1"/>
<evidence type="ECO:0000256" key="2">
    <source>
        <dbReference type="SAM" id="Phobius"/>
    </source>
</evidence>
<evidence type="ECO:0000256" key="1">
    <source>
        <dbReference type="SAM" id="MobiDB-lite"/>
    </source>
</evidence>
<reference evidence="3" key="2">
    <citation type="submission" date="2015-06" db="UniProtKB">
        <authorList>
            <consortium name="EnsemblPlants"/>
        </authorList>
    </citation>
    <scope>IDENTIFICATION</scope>
    <source>
        <strain evidence="3">DM1-3 516 R44</strain>
    </source>
</reference>
<keyword evidence="2" id="KW-0472">Membrane</keyword>
<proteinExistence type="predicted"/>